<dbReference type="RefSeq" id="XP_029241328.1">
    <property type="nucleotide sequence ID" value="XM_029378821.1"/>
</dbReference>
<evidence type="ECO:0000256" key="1">
    <source>
        <dbReference type="SAM" id="MobiDB-lite"/>
    </source>
</evidence>
<dbReference type="EMBL" id="MKGL01000038">
    <property type="protein sequence ID" value="RNF10055.1"/>
    <property type="molecule type" value="Genomic_DNA"/>
</dbReference>
<comment type="caution">
    <text evidence="2">The sequence shown here is derived from an EMBL/GenBank/DDBJ whole genome shotgun (WGS) entry which is preliminary data.</text>
</comment>
<dbReference type="VEuPathDB" id="TriTrypDB:TRSC58_06479"/>
<evidence type="ECO:0000313" key="2">
    <source>
        <dbReference type="EMBL" id="RNF10055.1"/>
    </source>
</evidence>
<feature type="region of interest" description="Disordered" evidence="1">
    <location>
        <begin position="148"/>
        <end position="221"/>
    </location>
</feature>
<keyword evidence="3" id="KW-1185">Reference proteome</keyword>
<evidence type="ECO:0000313" key="3">
    <source>
        <dbReference type="Proteomes" id="UP000283634"/>
    </source>
</evidence>
<accession>A0A3R7MRF6</accession>
<dbReference type="AlphaFoldDB" id="A0A3R7MRF6"/>
<organism evidence="2 3">
    <name type="scientific">Trypanosoma rangeli</name>
    <dbReference type="NCBI Taxonomy" id="5698"/>
    <lineage>
        <taxon>Eukaryota</taxon>
        <taxon>Discoba</taxon>
        <taxon>Euglenozoa</taxon>
        <taxon>Kinetoplastea</taxon>
        <taxon>Metakinetoplastina</taxon>
        <taxon>Trypanosomatida</taxon>
        <taxon>Trypanosomatidae</taxon>
        <taxon>Trypanosoma</taxon>
        <taxon>Herpetosoma</taxon>
    </lineage>
</organism>
<dbReference type="OMA" id="VFDICTA"/>
<dbReference type="OrthoDB" id="273273at2759"/>
<dbReference type="GeneID" id="40325726"/>
<gene>
    <name evidence="2" type="ORF">TraAM80_01793</name>
</gene>
<feature type="compositionally biased region" description="Polar residues" evidence="1">
    <location>
        <begin position="189"/>
        <end position="204"/>
    </location>
</feature>
<sequence>MIVQCANGGRINDGENKSEGSEFTNSRVIRAIQESTSHKLASINALLQTVVQSAKTVVKGTESQRRFNAQFSEFCRASLVGIADLEDAVYALEKTDGLIENESHDEQGVKGIRVADFVKEIANFIASQTSVLGAQYLEHVGMSAVTAASKTQQQNNSAETKRGTKRGRVESTRQREVDSKSSSRRRMGTSPSLLSTWETDMSSPSLPPNKFGRGRGGTKDSYHETAKLSDIHELSIWLQPWNLPLPSAHGVALDRVTTERSKPLAATEDSSKHPDGISVFDICTALTTAEVLSLWETRESLLSVGADRTSLSSPVPTETVLPPTTEEDGPMFFPKSNLTARAWVPTQVMLDLVHYGISSLGMPFKDMV</sequence>
<name>A0A3R7MRF6_TRYRA</name>
<feature type="compositionally biased region" description="Polar residues" evidence="1">
    <location>
        <begin position="148"/>
        <end position="158"/>
    </location>
</feature>
<reference evidence="2 3" key="1">
    <citation type="journal article" date="2018" name="BMC Genomics">
        <title>Genomic comparison of Trypanosoma conorhini and Trypanosoma rangeli to Trypanosoma cruzi strains of high and low virulence.</title>
        <authorList>
            <person name="Bradwell K.R."/>
            <person name="Koparde V.N."/>
            <person name="Matveyev A.V."/>
            <person name="Serrano M.G."/>
            <person name="Alves J.M."/>
            <person name="Parikh H."/>
            <person name="Huang B."/>
            <person name="Lee V."/>
            <person name="Espinosa-Alvarez O."/>
            <person name="Ortiz P.A."/>
            <person name="Costa-Martins A.G."/>
            <person name="Teixeira M.M."/>
            <person name="Buck G.A."/>
        </authorList>
    </citation>
    <scope>NUCLEOTIDE SEQUENCE [LARGE SCALE GENOMIC DNA]</scope>
    <source>
        <strain evidence="2 3">AM80</strain>
    </source>
</reference>
<proteinExistence type="predicted"/>
<feature type="compositionally biased region" description="Basic and acidic residues" evidence="1">
    <location>
        <begin position="159"/>
        <end position="181"/>
    </location>
</feature>
<dbReference type="Proteomes" id="UP000283634">
    <property type="component" value="Unassembled WGS sequence"/>
</dbReference>
<protein>
    <submittedName>
        <fullName evidence="2">Uncharacterized protein</fullName>
    </submittedName>
</protein>